<organism evidence="1 2">
    <name type="scientific">Eruca vesicaria subsp. sativa</name>
    <name type="common">Garden rocket</name>
    <name type="synonym">Eruca sativa</name>
    <dbReference type="NCBI Taxonomy" id="29727"/>
    <lineage>
        <taxon>Eukaryota</taxon>
        <taxon>Viridiplantae</taxon>
        <taxon>Streptophyta</taxon>
        <taxon>Embryophyta</taxon>
        <taxon>Tracheophyta</taxon>
        <taxon>Spermatophyta</taxon>
        <taxon>Magnoliopsida</taxon>
        <taxon>eudicotyledons</taxon>
        <taxon>Gunneridae</taxon>
        <taxon>Pentapetalae</taxon>
        <taxon>rosids</taxon>
        <taxon>malvids</taxon>
        <taxon>Brassicales</taxon>
        <taxon>Brassicaceae</taxon>
        <taxon>Brassiceae</taxon>
        <taxon>Eruca</taxon>
    </lineage>
</organism>
<comment type="caution">
    <text evidence="1">The sequence shown here is derived from an EMBL/GenBank/DDBJ whole genome shotgun (WGS) entry which is preliminary data.</text>
</comment>
<name>A0ABC8KS15_ERUVS</name>
<evidence type="ECO:0000313" key="2">
    <source>
        <dbReference type="Proteomes" id="UP001642260"/>
    </source>
</evidence>
<evidence type="ECO:0000313" key="1">
    <source>
        <dbReference type="EMBL" id="CAH8361302.1"/>
    </source>
</evidence>
<dbReference type="AlphaFoldDB" id="A0ABC8KS15"/>
<gene>
    <name evidence="1" type="ORF">ERUC_LOCUS27058</name>
</gene>
<dbReference type="PANTHER" id="PTHR14030">
    <property type="entry name" value="MITOTIC CHECKPOINT SERINE/THREONINE-PROTEIN KINASE BUB1"/>
    <property type="match status" value="1"/>
</dbReference>
<dbReference type="Gene3D" id="1.25.40.430">
    <property type="match status" value="1"/>
</dbReference>
<dbReference type="PANTHER" id="PTHR14030:SF19">
    <property type="entry name" value="MITOTIC SPINDLE CHECKPOINT PROTEIN BUBR1"/>
    <property type="match status" value="1"/>
</dbReference>
<reference evidence="1 2" key="1">
    <citation type="submission" date="2022-03" db="EMBL/GenBank/DDBJ databases">
        <authorList>
            <person name="Macdonald S."/>
            <person name="Ahmed S."/>
            <person name="Newling K."/>
        </authorList>
    </citation>
    <scope>NUCLEOTIDE SEQUENCE [LARGE SCALE GENOMIC DNA]</scope>
</reference>
<accession>A0ABC8KS15</accession>
<proteinExistence type="predicted"/>
<dbReference type="EMBL" id="CAKOAT010301821">
    <property type="protein sequence ID" value="CAH8361302.1"/>
    <property type="molecule type" value="Genomic_DNA"/>
</dbReference>
<dbReference type="InterPro" id="IPR015661">
    <property type="entry name" value="Bub1/Mad3"/>
</dbReference>
<protein>
    <submittedName>
        <fullName evidence="1">Uncharacterized protein</fullName>
    </submittedName>
</protein>
<sequence length="130" mass="14844">MEFKGKMKTANEIFNLSISRNAKPVEKLNDAYKKFMVRTMRRSKTVDDVRSFFYTGRHALGPQAKRTKPNHSSNAPLAIYKDTTSGDQIESNKSKPEFGSWLMLGGRAERNKENNALPGKWTAFKILLLF</sequence>
<dbReference type="Proteomes" id="UP001642260">
    <property type="component" value="Unassembled WGS sequence"/>
</dbReference>
<keyword evidence="2" id="KW-1185">Reference proteome</keyword>